<reference evidence="3 4" key="1">
    <citation type="journal article" date="2015" name="Genome Announc.">
        <title>Expanding the biotechnology potential of lactobacilli through comparative genomics of 213 strains and associated genera.</title>
        <authorList>
            <person name="Sun Z."/>
            <person name="Harris H.M."/>
            <person name="McCann A."/>
            <person name="Guo C."/>
            <person name="Argimon S."/>
            <person name="Zhang W."/>
            <person name="Yang X."/>
            <person name="Jeffery I.B."/>
            <person name="Cooney J.C."/>
            <person name="Kagawa T.F."/>
            <person name="Liu W."/>
            <person name="Song Y."/>
            <person name="Salvetti E."/>
            <person name="Wrobel A."/>
            <person name="Rasinkangas P."/>
            <person name="Parkhill J."/>
            <person name="Rea M.C."/>
            <person name="O'Sullivan O."/>
            <person name="Ritari J."/>
            <person name="Douillard F.P."/>
            <person name="Paul Ross R."/>
            <person name="Yang R."/>
            <person name="Briner A.E."/>
            <person name="Felis G.E."/>
            <person name="de Vos W.M."/>
            <person name="Barrangou R."/>
            <person name="Klaenhammer T.R."/>
            <person name="Caufield P.W."/>
            <person name="Cui Y."/>
            <person name="Zhang H."/>
            <person name="O'Toole P.W."/>
        </authorList>
    </citation>
    <scope>NUCLEOTIDE SEQUENCE [LARGE SCALE GENOMIC DNA]</scope>
    <source>
        <strain evidence="3 4">DSM 23829</strain>
    </source>
</reference>
<evidence type="ECO:0000313" key="4">
    <source>
        <dbReference type="Proteomes" id="UP000052012"/>
    </source>
</evidence>
<dbReference type="Proteomes" id="UP000052012">
    <property type="component" value="Unassembled WGS sequence"/>
</dbReference>
<dbReference type="SUPFAM" id="SSF55781">
    <property type="entry name" value="GAF domain-like"/>
    <property type="match status" value="1"/>
</dbReference>
<sequence length="147" mass="16553">MNKNILNKQLSALIGIETDKWANMANMSAFIMQFIDDINWVGFYRYEENNDELILGPFQGKMACVHIKNGQGVCGKAFKTQETQRISNVHDFKGHIACDADSMSELVIPLGKFGVLDIDSPKKSRFSENDQSLLESMANIFIKTLTN</sequence>
<dbReference type="InterPro" id="IPR029016">
    <property type="entry name" value="GAF-like_dom_sf"/>
</dbReference>
<name>A0A0R2AU74_9LACO</name>
<protein>
    <submittedName>
        <fullName evidence="3">GAF domain protein</fullName>
    </submittedName>
</protein>
<dbReference type="STRING" id="1423781.FD06_GL000507"/>
<accession>A0A0R2AU74</accession>
<proteinExistence type="inferred from homology"/>
<keyword evidence="4" id="KW-1185">Reference proteome</keyword>
<comment type="similarity">
    <text evidence="1">Belongs to the free Met sulfoxide reductase family.</text>
</comment>
<gene>
    <name evidence="3" type="ORF">FD06_GL000507</name>
</gene>
<dbReference type="OrthoDB" id="9796252at2"/>
<dbReference type="FunFam" id="3.30.450.40:FF:000008">
    <property type="entry name" value="GAF domain-containing proteins"/>
    <property type="match status" value="1"/>
</dbReference>
<dbReference type="Gene3D" id="3.30.450.40">
    <property type="match status" value="1"/>
</dbReference>
<evidence type="ECO:0000259" key="2">
    <source>
        <dbReference type="Pfam" id="PF13185"/>
    </source>
</evidence>
<dbReference type="AlphaFoldDB" id="A0A0R2AU74"/>
<organism evidence="3 4">
    <name type="scientific">Apilactobacillus ozensis DSM 23829 = JCM 17196</name>
    <dbReference type="NCBI Taxonomy" id="1423781"/>
    <lineage>
        <taxon>Bacteria</taxon>
        <taxon>Bacillati</taxon>
        <taxon>Bacillota</taxon>
        <taxon>Bacilli</taxon>
        <taxon>Lactobacillales</taxon>
        <taxon>Lactobacillaceae</taxon>
        <taxon>Apilactobacillus</taxon>
    </lineage>
</organism>
<feature type="domain" description="GAF" evidence="2">
    <location>
        <begin position="41"/>
        <end position="139"/>
    </location>
</feature>
<evidence type="ECO:0000256" key="1">
    <source>
        <dbReference type="ARBA" id="ARBA00038454"/>
    </source>
</evidence>
<dbReference type="PATRIC" id="fig|1423781.4.peg.520"/>
<dbReference type="Pfam" id="PF13185">
    <property type="entry name" value="GAF_2"/>
    <property type="match status" value="1"/>
</dbReference>
<comment type="caution">
    <text evidence="3">The sequence shown here is derived from an EMBL/GenBank/DDBJ whole genome shotgun (WGS) entry which is preliminary data.</text>
</comment>
<dbReference type="InterPro" id="IPR003018">
    <property type="entry name" value="GAF"/>
</dbReference>
<dbReference type="RefSeq" id="WP_054656974.1">
    <property type="nucleotide sequence ID" value="NZ_AYYQ01000035.1"/>
</dbReference>
<dbReference type="EMBL" id="AYYQ01000035">
    <property type="protein sequence ID" value="KRM67787.1"/>
    <property type="molecule type" value="Genomic_DNA"/>
</dbReference>
<evidence type="ECO:0000313" key="3">
    <source>
        <dbReference type="EMBL" id="KRM67787.1"/>
    </source>
</evidence>